<evidence type="ECO:0000313" key="1">
    <source>
        <dbReference type="EMBL" id="GMH52956.1"/>
    </source>
</evidence>
<dbReference type="Proteomes" id="UP001162640">
    <property type="component" value="Unassembled WGS sequence"/>
</dbReference>
<protein>
    <submittedName>
        <fullName evidence="1">Uncharacterized protein</fullName>
    </submittedName>
</protein>
<dbReference type="AlphaFoldDB" id="A0A9W6ZHU7"/>
<proteinExistence type="predicted"/>
<comment type="caution">
    <text evidence="1">The sequence shown here is derived from an EMBL/GenBank/DDBJ whole genome shotgun (WGS) entry which is preliminary data.</text>
</comment>
<dbReference type="EMBL" id="BLQM01000030">
    <property type="protein sequence ID" value="GMH52956.1"/>
    <property type="molecule type" value="Genomic_DNA"/>
</dbReference>
<sequence>MIPDSLQTLGHHVFHSCSKLVLSDIIVNDKTIDTTSEVVVPLRMQQRIGELEIRLAEQATENVALNATIAEQATEIAALKKN</sequence>
<evidence type="ECO:0000313" key="2">
    <source>
        <dbReference type="Proteomes" id="UP001162640"/>
    </source>
</evidence>
<name>A0A9W6ZHU7_9STRA</name>
<reference evidence="2" key="1">
    <citation type="journal article" date="2023" name="Commun. Biol.">
        <title>Genome analysis of Parmales, the sister group of diatoms, reveals the evolutionary specialization of diatoms from phago-mixotrophs to photoautotrophs.</title>
        <authorList>
            <person name="Ban H."/>
            <person name="Sato S."/>
            <person name="Yoshikawa S."/>
            <person name="Yamada K."/>
            <person name="Nakamura Y."/>
            <person name="Ichinomiya M."/>
            <person name="Sato N."/>
            <person name="Blanc-Mathieu R."/>
            <person name="Endo H."/>
            <person name="Kuwata A."/>
            <person name="Ogata H."/>
        </authorList>
    </citation>
    <scope>NUCLEOTIDE SEQUENCE [LARGE SCALE GENOMIC DNA]</scope>
</reference>
<accession>A0A9W6ZHU7</accession>
<gene>
    <name evidence="1" type="ORF">TL16_g01344</name>
</gene>
<organism evidence="1 2">
    <name type="scientific">Triparma laevis f. inornata</name>
    <dbReference type="NCBI Taxonomy" id="1714386"/>
    <lineage>
        <taxon>Eukaryota</taxon>
        <taxon>Sar</taxon>
        <taxon>Stramenopiles</taxon>
        <taxon>Ochrophyta</taxon>
        <taxon>Bolidophyceae</taxon>
        <taxon>Parmales</taxon>
        <taxon>Triparmaceae</taxon>
        <taxon>Triparma</taxon>
    </lineage>
</organism>